<accession>A0A4R7FQ64</accession>
<protein>
    <recommendedName>
        <fullName evidence="3">TetR family transcriptional regulator</fullName>
    </recommendedName>
</protein>
<dbReference type="AlphaFoldDB" id="A0A4R7FQ64"/>
<dbReference type="Proteomes" id="UP000295344">
    <property type="component" value="Unassembled WGS sequence"/>
</dbReference>
<sequence>MSARRRYPTFILLTASGTGRVRGGGGAGTELLVDAGRVFFFEDAALEQSDLDELERESPLISSDASTESALDYLFGAFAEPGRENAVAFAFVDAGRTIPAIHATILAAYDGIERSLQRIIRREHPGRPDHVYGAVAQAVFALAAGNSYVNDLRPSTRRIAEARRAAEALIDGSQMQPEFARLSCSRFRAR</sequence>
<comment type="caution">
    <text evidence="1">The sequence shown here is derived from an EMBL/GenBank/DDBJ whole genome shotgun (WGS) entry which is preliminary data.</text>
</comment>
<evidence type="ECO:0008006" key="3">
    <source>
        <dbReference type="Google" id="ProtNLM"/>
    </source>
</evidence>
<gene>
    <name evidence="1" type="ORF">CLV52_0269</name>
</gene>
<evidence type="ECO:0000313" key="2">
    <source>
        <dbReference type="Proteomes" id="UP000295344"/>
    </source>
</evidence>
<name>A0A4R7FQ64_9MICO</name>
<proteinExistence type="predicted"/>
<dbReference type="EMBL" id="SOAM01000001">
    <property type="protein sequence ID" value="TDS79729.1"/>
    <property type="molecule type" value="Genomic_DNA"/>
</dbReference>
<keyword evidence="2" id="KW-1185">Reference proteome</keyword>
<evidence type="ECO:0000313" key="1">
    <source>
        <dbReference type="EMBL" id="TDS79729.1"/>
    </source>
</evidence>
<organism evidence="1 2">
    <name type="scientific">Amnibacterium kyonggiense</name>
    <dbReference type="NCBI Taxonomy" id="595671"/>
    <lineage>
        <taxon>Bacteria</taxon>
        <taxon>Bacillati</taxon>
        <taxon>Actinomycetota</taxon>
        <taxon>Actinomycetes</taxon>
        <taxon>Micrococcales</taxon>
        <taxon>Microbacteriaceae</taxon>
        <taxon>Amnibacterium</taxon>
    </lineage>
</organism>
<reference evidence="1 2" key="1">
    <citation type="submission" date="2019-03" db="EMBL/GenBank/DDBJ databases">
        <title>Genomic Encyclopedia of Archaeal and Bacterial Type Strains, Phase II (KMG-II): from individual species to whole genera.</title>
        <authorList>
            <person name="Goeker M."/>
        </authorList>
    </citation>
    <scope>NUCLEOTIDE SEQUENCE [LARGE SCALE GENOMIC DNA]</scope>
    <source>
        <strain evidence="1 2">DSM 24782</strain>
    </source>
</reference>